<gene>
    <name evidence="8" type="primary">HLJ1</name>
    <name evidence="8" type="ORF">GGH94_006179</name>
</gene>
<feature type="transmembrane region" description="Helical" evidence="6">
    <location>
        <begin position="271"/>
        <end position="293"/>
    </location>
</feature>
<dbReference type="Pfam" id="PF09320">
    <property type="entry name" value="DUF1977"/>
    <property type="match status" value="1"/>
</dbReference>
<dbReference type="CDD" id="cd06257">
    <property type="entry name" value="DnaJ"/>
    <property type="match status" value="1"/>
</dbReference>
<sequence>MEVNRDEAARALGIAQKKWLAGDSAGALRIARKSHSLYPTALSEKLITEYENTTSPQPQKEEEQQQKQQQQQPDSELRSRHKSATAKPKEEDTNTRTHTPQQLASVRAVISAKHDYYKVLDAERTATDAELKRAYRKSALLFHPDKNFAPGADEAFKLVAHAFTILSDPDKRAHYDRYGVADKSSDFSQQQPQQRRRAPATMFEDEISPEDLFNMFFGGDTGGRFGVQFGPNVRFAQHFQSPSRRHQQQQQQQQREEDDSERSIWSACLQFMPLVFLVLSLFGSSLLSLLFAGNVMPNYSFEMSPPYTELHRTYARSVKYWVDPAEYARSSLGTAAGSSRELRSFERDVEAQYVSRLQFKCRQEKEHKRMAIHQAQGWFGIGNDRTKLQAAMDLPLPACDELKRFR</sequence>
<dbReference type="InterPro" id="IPR051100">
    <property type="entry name" value="DnaJ_subfamily_B/C"/>
</dbReference>
<dbReference type="GO" id="GO:0030544">
    <property type="term" value="F:Hsp70 protein binding"/>
    <property type="evidence" value="ECO:0007669"/>
    <property type="project" value="TreeGrafter"/>
</dbReference>
<evidence type="ECO:0000256" key="2">
    <source>
        <dbReference type="ARBA" id="ARBA00022692"/>
    </source>
</evidence>
<feature type="region of interest" description="Disordered" evidence="5">
    <location>
        <begin position="48"/>
        <end position="103"/>
    </location>
</feature>
<dbReference type="PROSITE" id="PS50076">
    <property type="entry name" value="DNAJ_2"/>
    <property type="match status" value="1"/>
</dbReference>
<dbReference type="AlphaFoldDB" id="A0A9W8M1X3"/>
<protein>
    <submittedName>
        <fullName evidence="8">Chaperone protein dnaJ</fullName>
    </submittedName>
</protein>
<dbReference type="GO" id="GO:0005789">
    <property type="term" value="C:endoplasmic reticulum membrane"/>
    <property type="evidence" value="ECO:0007669"/>
    <property type="project" value="TreeGrafter"/>
</dbReference>
<feature type="region of interest" description="Disordered" evidence="5">
    <location>
        <begin position="181"/>
        <end position="203"/>
    </location>
</feature>
<evidence type="ECO:0000259" key="7">
    <source>
        <dbReference type="PROSITE" id="PS50076"/>
    </source>
</evidence>
<reference evidence="8" key="1">
    <citation type="submission" date="2022-07" db="EMBL/GenBank/DDBJ databases">
        <title>Phylogenomic reconstructions and comparative analyses of Kickxellomycotina fungi.</title>
        <authorList>
            <person name="Reynolds N.K."/>
            <person name="Stajich J.E."/>
            <person name="Barry K."/>
            <person name="Grigoriev I.V."/>
            <person name="Crous P."/>
            <person name="Smith M.E."/>
        </authorList>
    </citation>
    <scope>NUCLEOTIDE SEQUENCE</scope>
    <source>
        <strain evidence="8">RSA 476</strain>
    </source>
</reference>
<organism evidence="8 9">
    <name type="scientific">Coemansia aciculifera</name>
    <dbReference type="NCBI Taxonomy" id="417176"/>
    <lineage>
        <taxon>Eukaryota</taxon>
        <taxon>Fungi</taxon>
        <taxon>Fungi incertae sedis</taxon>
        <taxon>Zoopagomycota</taxon>
        <taxon>Kickxellomycotina</taxon>
        <taxon>Kickxellomycetes</taxon>
        <taxon>Kickxellales</taxon>
        <taxon>Kickxellaceae</taxon>
        <taxon>Coemansia</taxon>
    </lineage>
</organism>
<dbReference type="PANTHER" id="PTHR43908:SF3">
    <property type="entry name" value="AT29763P-RELATED"/>
    <property type="match status" value="1"/>
</dbReference>
<dbReference type="Gene3D" id="1.10.287.110">
    <property type="entry name" value="DnaJ domain"/>
    <property type="match status" value="1"/>
</dbReference>
<keyword evidence="3 6" id="KW-1133">Transmembrane helix</keyword>
<proteinExistence type="predicted"/>
<dbReference type="EMBL" id="JANBUY010000406">
    <property type="protein sequence ID" value="KAJ2859303.1"/>
    <property type="molecule type" value="Genomic_DNA"/>
</dbReference>
<comment type="caution">
    <text evidence="8">The sequence shown here is derived from an EMBL/GenBank/DDBJ whole genome shotgun (WGS) entry which is preliminary data.</text>
</comment>
<keyword evidence="9" id="KW-1185">Reference proteome</keyword>
<dbReference type="PRINTS" id="PR00625">
    <property type="entry name" value="JDOMAIN"/>
</dbReference>
<accession>A0A9W8M1X3</accession>
<dbReference type="Proteomes" id="UP001140074">
    <property type="component" value="Unassembled WGS sequence"/>
</dbReference>
<dbReference type="SUPFAM" id="SSF46565">
    <property type="entry name" value="Chaperone J-domain"/>
    <property type="match status" value="1"/>
</dbReference>
<comment type="subcellular location">
    <subcellularLocation>
        <location evidence="1">Membrane</location>
        <topology evidence="1">Single-pass membrane protein</topology>
    </subcellularLocation>
</comment>
<feature type="domain" description="J" evidence="7">
    <location>
        <begin position="115"/>
        <end position="179"/>
    </location>
</feature>
<evidence type="ECO:0000256" key="3">
    <source>
        <dbReference type="ARBA" id="ARBA00022989"/>
    </source>
</evidence>
<dbReference type="Pfam" id="PF00226">
    <property type="entry name" value="DnaJ"/>
    <property type="match status" value="1"/>
</dbReference>
<keyword evidence="2 6" id="KW-0812">Transmembrane</keyword>
<dbReference type="InterPro" id="IPR001623">
    <property type="entry name" value="DnaJ_domain"/>
</dbReference>
<dbReference type="InterPro" id="IPR015399">
    <property type="entry name" value="DUF1977_DnaJ-like"/>
</dbReference>
<evidence type="ECO:0000256" key="4">
    <source>
        <dbReference type="ARBA" id="ARBA00023136"/>
    </source>
</evidence>
<dbReference type="PANTHER" id="PTHR43908">
    <property type="entry name" value="AT29763P-RELATED"/>
    <property type="match status" value="1"/>
</dbReference>
<evidence type="ECO:0000313" key="9">
    <source>
        <dbReference type="Proteomes" id="UP001140074"/>
    </source>
</evidence>
<keyword evidence="4 6" id="KW-0472">Membrane</keyword>
<dbReference type="GO" id="GO:0071218">
    <property type="term" value="P:cellular response to misfolded protein"/>
    <property type="evidence" value="ECO:0007669"/>
    <property type="project" value="TreeGrafter"/>
</dbReference>
<dbReference type="SMART" id="SM00271">
    <property type="entry name" value="DnaJ"/>
    <property type="match status" value="1"/>
</dbReference>
<evidence type="ECO:0000256" key="1">
    <source>
        <dbReference type="ARBA" id="ARBA00004167"/>
    </source>
</evidence>
<evidence type="ECO:0000256" key="5">
    <source>
        <dbReference type="SAM" id="MobiDB-lite"/>
    </source>
</evidence>
<feature type="region of interest" description="Disordered" evidence="5">
    <location>
        <begin position="239"/>
        <end position="259"/>
    </location>
</feature>
<evidence type="ECO:0000313" key="8">
    <source>
        <dbReference type="EMBL" id="KAJ2859303.1"/>
    </source>
</evidence>
<name>A0A9W8M1X3_9FUNG</name>
<dbReference type="InterPro" id="IPR036869">
    <property type="entry name" value="J_dom_sf"/>
</dbReference>
<evidence type="ECO:0000256" key="6">
    <source>
        <dbReference type="SAM" id="Phobius"/>
    </source>
</evidence>